<organism evidence="4">
    <name type="scientific">Candidatus Moduliflexus flocculans</name>
    <dbReference type="NCBI Taxonomy" id="1499966"/>
    <lineage>
        <taxon>Bacteria</taxon>
        <taxon>Candidatus Moduliflexota</taxon>
        <taxon>Candidatus Moduliflexia</taxon>
        <taxon>Candidatus Moduliflexales</taxon>
        <taxon>Candidatus Moduliflexaceae</taxon>
    </lineage>
</organism>
<evidence type="ECO:0000256" key="2">
    <source>
        <dbReference type="SAM" id="Phobius"/>
    </source>
</evidence>
<dbReference type="NCBIfam" id="TIGR02595">
    <property type="entry name" value="PEP_CTERM"/>
    <property type="match status" value="1"/>
</dbReference>
<dbReference type="InterPro" id="IPR013424">
    <property type="entry name" value="Ice-binding_C"/>
</dbReference>
<proteinExistence type="predicted"/>
<reference evidence="4" key="1">
    <citation type="journal article" date="2015" name="PeerJ">
        <title>First genomic representation of candidate bacterial phylum KSB3 points to enhanced environmental sensing as a trigger of wastewater bulking.</title>
        <authorList>
            <person name="Sekiguchi Y."/>
            <person name="Ohashi A."/>
            <person name="Parks D.H."/>
            <person name="Yamauchi T."/>
            <person name="Tyson G.W."/>
            <person name="Hugenholtz P."/>
        </authorList>
    </citation>
    <scope>NUCLEOTIDE SEQUENCE [LARGE SCALE GENOMIC DNA]</scope>
</reference>
<feature type="region of interest" description="Disordered" evidence="1">
    <location>
        <begin position="89"/>
        <end position="122"/>
    </location>
</feature>
<protein>
    <recommendedName>
        <fullName evidence="3">Ice-binding protein C-terminal domain-containing protein</fullName>
    </recommendedName>
</protein>
<dbReference type="Pfam" id="PF07589">
    <property type="entry name" value="PEP-CTERM"/>
    <property type="match status" value="1"/>
</dbReference>
<dbReference type="Proteomes" id="UP000030700">
    <property type="component" value="Unassembled WGS sequence"/>
</dbReference>
<dbReference type="HOGENOM" id="CLU_1736942_0_0_0"/>
<accession>A0A0S6VPD2</accession>
<dbReference type="STRING" id="1499966.U14_00070"/>
<dbReference type="EMBL" id="DF820455">
    <property type="protein sequence ID" value="GAK48859.1"/>
    <property type="molecule type" value="Genomic_DNA"/>
</dbReference>
<dbReference type="AlphaFoldDB" id="A0A0S6VPD2"/>
<feature type="compositionally biased region" description="Pro residues" evidence="1">
    <location>
        <begin position="91"/>
        <end position="103"/>
    </location>
</feature>
<evidence type="ECO:0000313" key="4">
    <source>
        <dbReference type="EMBL" id="GAK48859.1"/>
    </source>
</evidence>
<evidence type="ECO:0000256" key="1">
    <source>
        <dbReference type="SAM" id="MobiDB-lite"/>
    </source>
</evidence>
<name>A0A0S6VPD2_9BACT</name>
<keyword evidence="2" id="KW-0472">Membrane</keyword>
<keyword evidence="2" id="KW-1133">Transmembrane helix</keyword>
<keyword evidence="5" id="KW-1185">Reference proteome</keyword>
<evidence type="ECO:0000259" key="3">
    <source>
        <dbReference type="Pfam" id="PF07589"/>
    </source>
</evidence>
<feature type="domain" description="Ice-binding protein C-terminal" evidence="3">
    <location>
        <begin position="121"/>
        <end position="143"/>
    </location>
</feature>
<keyword evidence="2" id="KW-0812">Transmembrane</keyword>
<sequence>MMKKKIGWLIISNVIMLLYMQTAYSQERGNYTIEWDVFDSGGGFTESSTDLLNQSIGQFAGIGASVSNEYTESAGFYAVLEEAIPISVTPTPLPTEPPNPTPIETPIIPDDLDQEPTSPTPVPEPTTLLLLSSGLLGGIVLFKKKIRRML</sequence>
<evidence type="ECO:0000313" key="5">
    <source>
        <dbReference type="Proteomes" id="UP000030700"/>
    </source>
</evidence>
<feature type="transmembrane region" description="Helical" evidence="2">
    <location>
        <begin position="125"/>
        <end position="142"/>
    </location>
</feature>
<gene>
    <name evidence="4" type="ORF">U14_00070</name>
</gene>